<dbReference type="Proteomes" id="UP000199048">
    <property type="component" value="Unassembled WGS sequence"/>
</dbReference>
<dbReference type="Gene3D" id="3.40.50.12780">
    <property type="entry name" value="N-terminal domain of ligase-like"/>
    <property type="match status" value="1"/>
</dbReference>
<evidence type="ECO:0000259" key="2">
    <source>
        <dbReference type="Pfam" id="PF13193"/>
    </source>
</evidence>
<dbReference type="InterPro" id="IPR025110">
    <property type="entry name" value="AMP-bd_C"/>
</dbReference>
<dbReference type="OrthoDB" id="9803968at2"/>
<organism evidence="3 4">
    <name type="scientific">Methylobacterium pseudosasicola</name>
    <dbReference type="NCBI Taxonomy" id="582667"/>
    <lineage>
        <taxon>Bacteria</taxon>
        <taxon>Pseudomonadati</taxon>
        <taxon>Pseudomonadota</taxon>
        <taxon>Alphaproteobacteria</taxon>
        <taxon>Hyphomicrobiales</taxon>
        <taxon>Methylobacteriaceae</taxon>
        <taxon>Methylobacterium</taxon>
    </lineage>
</organism>
<dbReference type="RefSeq" id="WP_092045234.1">
    <property type="nucleotide sequence ID" value="NZ_FOTK01000038.1"/>
</dbReference>
<accession>A0A1I4RXJ2</accession>
<dbReference type="InterPro" id="IPR020845">
    <property type="entry name" value="AMP-binding_CS"/>
</dbReference>
<name>A0A1I4RXJ2_9HYPH</name>
<dbReference type="InterPro" id="IPR050237">
    <property type="entry name" value="ATP-dep_AMP-bd_enzyme"/>
</dbReference>
<evidence type="ECO:0000313" key="4">
    <source>
        <dbReference type="Proteomes" id="UP000199048"/>
    </source>
</evidence>
<dbReference type="InterPro" id="IPR042099">
    <property type="entry name" value="ANL_N_sf"/>
</dbReference>
<dbReference type="NCBIfam" id="NF005676">
    <property type="entry name" value="PRK07470.1"/>
    <property type="match status" value="1"/>
</dbReference>
<dbReference type="Pfam" id="PF00501">
    <property type="entry name" value="AMP-binding"/>
    <property type="match status" value="1"/>
</dbReference>
<evidence type="ECO:0000313" key="3">
    <source>
        <dbReference type="EMBL" id="SFM56958.1"/>
    </source>
</evidence>
<dbReference type="InterPro" id="IPR045851">
    <property type="entry name" value="AMP-bd_C_sf"/>
</dbReference>
<dbReference type="STRING" id="582667.SAMN05192568_103850"/>
<dbReference type="CDD" id="cd17631">
    <property type="entry name" value="FACL_FadD13-like"/>
    <property type="match status" value="1"/>
</dbReference>
<dbReference type="PROSITE" id="PS00455">
    <property type="entry name" value="AMP_BINDING"/>
    <property type="match status" value="1"/>
</dbReference>
<feature type="domain" description="AMP-dependent synthetase/ligase" evidence="1">
    <location>
        <begin position="27"/>
        <end position="395"/>
    </location>
</feature>
<feature type="domain" description="AMP-binding enzyme C-terminal" evidence="2">
    <location>
        <begin position="445"/>
        <end position="520"/>
    </location>
</feature>
<dbReference type="Gene3D" id="3.30.300.30">
    <property type="match status" value="1"/>
</dbReference>
<dbReference type="SUPFAM" id="SSF56801">
    <property type="entry name" value="Acetyl-CoA synthetase-like"/>
    <property type="match status" value="1"/>
</dbReference>
<dbReference type="GO" id="GO:0016877">
    <property type="term" value="F:ligase activity, forming carbon-sulfur bonds"/>
    <property type="evidence" value="ECO:0007669"/>
    <property type="project" value="UniProtKB-ARBA"/>
</dbReference>
<gene>
    <name evidence="3" type="ORF">SAMN05192568_103850</name>
</gene>
<dbReference type="AlphaFoldDB" id="A0A1I4RXJ2"/>
<dbReference type="EMBL" id="FOTK01000038">
    <property type="protein sequence ID" value="SFM56958.1"/>
    <property type="molecule type" value="Genomic_DNA"/>
</dbReference>
<keyword evidence="4" id="KW-1185">Reference proteome</keyword>
<dbReference type="PANTHER" id="PTHR43767:SF7">
    <property type="entry name" value="MEDIUM_LONG-CHAIN-FATTY-ACID--COA LIGASE FADD8"/>
    <property type="match status" value="1"/>
</dbReference>
<keyword evidence="3" id="KW-0436">Ligase</keyword>
<dbReference type="Pfam" id="PF13193">
    <property type="entry name" value="AMP-binding_C"/>
    <property type="match status" value="1"/>
</dbReference>
<reference evidence="4" key="1">
    <citation type="submission" date="2016-10" db="EMBL/GenBank/DDBJ databases">
        <authorList>
            <person name="Varghese N."/>
            <person name="Submissions S."/>
        </authorList>
    </citation>
    <scope>NUCLEOTIDE SEQUENCE [LARGE SCALE GENOMIC DNA]</scope>
    <source>
        <strain evidence="4">BL36</strain>
    </source>
</reference>
<dbReference type="InterPro" id="IPR000873">
    <property type="entry name" value="AMP-dep_synth/lig_dom"/>
</dbReference>
<dbReference type="PANTHER" id="PTHR43767">
    <property type="entry name" value="LONG-CHAIN-FATTY-ACID--COA LIGASE"/>
    <property type="match status" value="1"/>
</dbReference>
<proteinExistence type="predicted"/>
<sequence>MNGPTGPAPRGGVAPCSRRVMNLAHFLRRAARRWPDAIGLAWGDRSWSWGALDARVDAMAAALAARGVTKGDRVLVQARNGNQLFESMFVCFRLGAVWVPTNFRQTPAEVAYLASASGASALICGTEFPDHAAAIRAAAPGLGLVVEIGGSTFGLDYDALVDAHAGAAAPTADVEHDDPCWFFFTSGTTGRPKAAVLTHGQMAFVITNHLCDLMPGTTEADASLVVAPLSHGAGIHQLAQVAAGAKTVLTGGARLDPAEVWSLVERWRITNLFTVPTIVKLLTEHPAVAAHDHTSLRHVIYAGAPMYREDQKRALRALGPVLVQYFGLGEVTGNITVLPPRLHSAEDGPGVKVGTCGFERTGMQVQIQNGAGLEVPAGETGEICVCGPAVFAGYYDNPEANAAAFWNGWFRTGDLGHLDPEGFLFITGRASDMYISGGSNVYPRETEEKLLRHPAIAEAAILGVPDPAWGEVGVAVCVARPGAEITEAALIAWLSGEVARYKLPKRVFFWDELPKSGYGKITKRAIREELEARNCLPLEVGPAAKR</sequence>
<protein>
    <submittedName>
        <fullName evidence="3">Acyl-CoA synthetase (AMP-forming)/AMP-acid ligase II</fullName>
    </submittedName>
</protein>
<evidence type="ECO:0000259" key="1">
    <source>
        <dbReference type="Pfam" id="PF00501"/>
    </source>
</evidence>